<gene>
    <name evidence="1" type="ORF">C2845_PM13G19670</name>
</gene>
<protein>
    <submittedName>
        <fullName evidence="1">Uncharacterized protein</fullName>
    </submittedName>
</protein>
<comment type="caution">
    <text evidence="1">The sequence shown here is derived from an EMBL/GenBank/DDBJ whole genome shotgun (WGS) entry which is preliminary data.</text>
</comment>
<dbReference type="PANTHER" id="PTHR24299:SF46">
    <property type="entry name" value="CYTOCHROME P450"/>
    <property type="match status" value="1"/>
</dbReference>
<evidence type="ECO:0000313" key="2">
    <source>
        <dbReference type="Proteomes" id="UP000275267"/>
    </source>
</evidence>
<keyword evidence="2" id="KW-1185">Reference proteome</keyword>
<dbReference type="OrthoDB" id="2789670at2759"/>
<dbReference type="AlphaFoldDB" id="A0A3L6RGR3"/>
<dbReference type="InterPro" id="IPR036396">
    <property type="entry name" value="Cyt_P450_sf"/>
</dbReference>
<reference evidence="2" key="1">
    <citation type="journal article" date="2019" name="Nat. Commun.">
        <title>The genome of broomcorn millet.</title>
        <authorList>
            <person name="Zou C."/>
            <person name="Miki D."/>
            <person name="Li D."/>
            <person name="Tang Q."/>
            <person name="Xiao L."/>
            <person name="Rajput S."/>
            <person name="Deng P."/>
            <person name="Jia W."/>
            <person name="Huang R."/>
            <person name="Zhang M."/>
            <person name="Sun Y."/>
            <person name="Hu J."/>
            <person name="Fu X."/>
            <person name="Schnable P.S."/>
            <person name="Li F."/>
            <person name="Zhang H."/>
            <person name="Feng B."/>
            <person name="Zhu X."/>
            <person name="Liu R."/>
            <person name="Schnable J.C."/>
            <person name="Zhu J.-K."/>
            <person name="Zhang H."/>
        </authorList>
    </citation>
    <scope>NUCLEOTIDE SEQUENCE [LARGE SCALE GENOMIC DNA]</scope>
</reference>
<sequence length="141" mass="15009">MSLSRRLARLARANGPVMRLRLGLTTAVVASSRDAAREAFATHERRLASHAVPDTASALGFSERSVIWLPSSDPRWKSPRGTVAAHVFSQRGLAAARGLVSHVRGHGTPGARWTSARSCSMLKVRSPGRIPTSTSIISGSS</sequence>
<proteinExistence type="predicted"/>
<dbReference type="SUPFAM" id="SSF48264">
    <property type="entry name" value="Cytochrome P450"/>
    <property type="match status" value="1"/>
</dbReference>
<dbReference type="GO" id="GO:0004497">
    <property type="term" value="F:monooxygenase activity"/>
    <property type="evidence" value="ECO:0007669"/>
    <property type="project" value="InterPro"/>
</dbReference>
<dbReference type="Proteomes" id="UP000275267">
    <property type="component" value="Unassembled WGS sequence"/>
</dbReference>
<dbReference type="STRING" id="4540.A0A3L6RGR3"/>
<dbReference type="GO" id="GO:0020037">
    <property type="term" value="F:heme binding"/>
    <property type="evidence" value="ECO:0007669"/>
    <property type="project" value="InterPro"/>
</dbReference>
<accession>A0A3L6RGR3</accession>
<dbReference type="GO" id="GO:0016705">
    <property type="term" value="F:oxidoreductase activity, acting on paired donors, with incorporation or reduction of molecular oxygen"/>
    <property type="evidence" value="ECO:0007669"/>
    <property type="project" value="InterPro"/>
</dbReference>
<name>A0A3L6RGR3_PANMI</name>
<dbReference type="Gene3D" id="1.10.630.10">
    <property type="entry name" value="Cytochrome P450"/>
    <property type="match status" value="1"/>
</dbReference>
<dbReference type="EMBL" id="PQIB02000008">
    <property type="protein sequence ID" value="RLN03674.1"/>
    <property type="molecule type" value="Genomic_DNA"/>
</dbReference>
<dbReference type="GO" id="GO:0005506">
    <property type="term" value="F:iron ion binding"/>
    <property type="evidence" value="ECO:0007669"/>
    <property type="project" value="InterPro"/>
</dbReference>
<dbReference type="PANTHER" id="PTHR24299">
    <property type="entry name" value="CYTOCHROME P450 FAMILY 1"/>
    <property type="match status" value="1"/>
</dbReference>
<organism evidence="1 2">
    <name type="scientific">Panicum miliaceum</name>
    <name type="common">Proso millet</name>
    <name type="synonym">Broomcorn millet</name>
    <dbReference type="NCBI Taxonomy" id="4540"/>
    <lineage>
        <taxon>Eukaryota</taxon>
        <taxon>Viridiplantae</taxon>
        <taxon>Streptophyta</taxon>
        <taxon>Embryophyta</taxon>
        <taxon>Tracheophyta</taxon>
        <taxon>Spermatophyta</taxon>
        <taxon>Magnoliopsida</taxon>
        <taxon>Liliopsida</taxon>
        <taxon>Poales</taxon>
        <taxon>Poaceae</taxon>
        <taxon>PACMAD clade</taxon>
        <taxon>Panicoideae</taxon>
        <taxon>Panicodae</taxon>
        <taxon>Paniceae</taxon>
        <taxon>Panicinae</taxon>
        <taxon>Panicum</taxon>
        <taxon>Panicum sect. Panicum</taxon>
    </lineage>
</organism>
<evidence type="ECO:0000313" key="1">
    <source>
        <dbReference type="EMBL" id="RLN03674.1"/>
    </source>
</evidence>